<evidence type="ECO:0000256" key="1">
    <source>
        <dbReference type="SAM" id="MobiDB-lite"/>
    </source>
</evidence>
<accession>A0A2A9FDL8</accession>
<keyword evidence="3" id="KW-1185">Reference proteome</keyword>
<proteinExistence type="predicted"/>
<dbReference type="RefSeq" id="WP_098512879.1">
    <property type="nucleotide sequence ID" value="NZ_JBIAKZ010000001.1"/>
</dbReference>
<comment type="caution">
    <text evidence="2">The sequence shown here is derived from an EMBL/GenBank/DDBJ whole genome shotgun (WGS) entry which is preliminary data.</text>
</comment>
<feature type="compositionally biased region" description="Basic and acidic residues" evidence="1">
    <location>
        <begin position="301"/>
        <end position="316"/>
    </location>
</feature>
<name>A0A2A9FDL8_9PSEU</name>
<reference evidence="2 3" key="1">
    <citation type="submission" date="2017-10" db="EMBL/GenBank/DDBJ databases">
        <title>Sequencing the genomes of 1000 actinobacteria strains.</title>
        <authorList>
            <person name="Klenk H.-P."/>
        </authorList>
    </citation>
    <scope>NUCLEOTIDE SEQUENCE [LARGE SCALE GENOMIC DNA]</scope>
    <source>
        <strain evidence="2 3">DSM 46092</strain>
    </source>
</reference>
<dbReference type="AlphaFoldDB" id="A0A2A9FDL8"/>
<dbReference type="Proteomes" id="UP000243542">
    <property type="component" value="Unassembled WGS sequence"/>
</dbReference>
<sequence length="665" mass="74918">MPTDAHRLSGVRPITGRLAEELLSRPEGRSRPLPVVVGLGVRGSGKTALLDELSERCADLPHALVDFERRDWEHIQPRELLGHLAFELGRHWPQFGRIAFPRLWLCMLVLGSPVEVSDRRTAMRKLKELIAQNQPLERNKEAIGDVVDLVGGVTSGNQLPGWKEATDLLLRGLSWYDRRRLVGKVKTMPTGPGDQHDFLLGIAKQAQGDDEDRAAVDAIICDAFLADLRRAYSGLSGTRRTMNCLILLDNAHAPGGRAFLRALIESRRHFPDEADPLVVVATSRTWNPDWNESWSPATTHHGADLEHPRNPEHRTGDLIWPPPRRPADVEADWAAEHPESRWRPWYLLELGALSGADVVDIAAEHDVHPTSRLPKFLSRLTDGHPGAVREILPAIADHYQSGRPNSLRNTLYTKVFAPDGSESTLLAEMYENLLQDFSTASRQELVTASAAAEAEMLFHKEILDLRNPMGEGPLFKQLADQLWLRVDPDDDSRYRLHPWLRRLLLRKLASRAEDHPLSWDRVHTRCRDFYDRMDRVADARYHDLALGNVPAVITHLSARLGAQPAEFDLSAAQSWLDQLDTITAAPNRLVQDVDPYAQVQQYVGEWPEEQETTLAWLVVSLWLSRDPLGDPGGTLNSTIESSFHHLAQGRGRGSMLLHERAEYYR</sequence>
<gene>
    <name evidence="2" type="ORF">ATK36_3993</name>
</gene>
<feature type="region of interest" description="Disordered" evidence="1">
    <location>
        <begin position="291"/>
        <end position="323"/>
    </location>
</feature>
<evidence type="ECO:0000313" key="3">
    <source>
        <dbReference type="Proteomes" id="UP000243542"/>
    </source>
</evidence>
<evidence type="ECO:0000313" key="2">
    <source>
        <dbReference type="EMBL" id="PFG48876.1"/>
    </source>
</evidence>
<organism evidence="2 3">
    <name type="scientific">Amycolatopsis sulphurea</name>
    <dbReference type="NCBI Taxonomy" id="76022"/>
    <lineage>
        <taxon>Bacteria</taxon>
        <taxon>Bacillati</taxon>
        <taxon>Actinomycetota</taxon>
        <taxon>Actinomycetes</taxon>
        <taxon>Pseudonocardiales</taxon>
        <taxon>Pseudonocardiaceae</taxon>
        <taxon>Amycolatopsis</taxon>
    </lineage>
</organism>
<protein>
    <submittedName>
        <fullName evidence="2">Uncharacterized protein</fullName>
    </submittedName>
</protein>
<dbReference type="EMBL" id="PDJK01000002">
    <property type="protein sequence ID" value="PFG48876.1"/>
    <property type="molecule type" value="Genomic_DNA"/>
</dbReference>